<gene>
    <name evidence="5" type="ORF">FPZ45_19620</name>
</gene>
<dbReference type="Gene3D" id="1.10.10.10">
    <property type="entry name" value="Winged helix-like DNA-binding domain superfamily/Winged helix DNA-binding domain"/>
    <property type="match status" value="1"/>
</dbReference>
<dbReference type="InterPro" id="IPR028349">
    <property type="entry name" value="PafC-like"/>
</dbReference>
<dbReference type="PIRSF" id="PIRSF016838">
    <property type="entry name" value="PafC"/>
    <property type="match status" value="1"/>
</dbReference>
<dbReference type="OrthoDB" id="9815009at2"/>
<keyword evidence="1" id="KW-0805">Transcription regulation</keyword>
<dbReference type="Pfam" id="PF25583">
    <property type="entry name" value="WCX"/>
    <property type="match status" value="1"/>
</dbReference>
<dbReference type="InterPro" id="IPR051534">
    <property type="entry name" value="CBASS_pafABC_assoc_protein"/>
</dbReference>
<dbReference type="InterPro" id="IPR026881">
    <property type="entry name" value="WYL_dom"/>
</dbReference>
<feature type="domain" description="HTH deoR-type" evidence="4">
    <location>
        <begin position="2"/>
        <end position="57"/>
    </location>
</feature>
<dbReference type="Pfam" id="PF08279">
    <property type="entry name" value="HTH_11"/>
    <property type="match status" value="1"/>
</dbReference>
<dbReference type="SUPFAM" id="SSF46785">
    <property type="entry name" value="Winged helix' DNA-binding domain"/>
    <property type="match status" value="1"/>
</dbReference>
<reference evidence="5 6" key="1">
    <citation type="submission" date="2019-07" db="EMBL/GenBank/DDBJ databases">
        <authorList>
            <person name="Kim J."/>
        </authorList>
    </citation>
    <scope>NUCLEOTIDE SEQUENCE [LARGE SCALE GENOMIC DNA]</scope>
    <source>
        <strain evidence="5 6">G13</strain>
    </source>
</reference>
<dbReference type="InterPro" id="IPR001034">
    <property type="entry name" value="DeoR_HTH"/>
</dbReference>
<comment type="caution">
    <text evidence="5">The sequence shown here is derived from an EMBL/GenBank/DDBJ whole genome shotgun (WGS) entry which is preliminary data.</text>
</comment>
<dbReference type="InterPro" id="IPR013196">
    <property type="entry name" value="HTH_11"/>
</dbReference>
<dbReference type="RefSeq" id="WP_144705630.1">
    <property type="nucleotide sequence ID" value="NZ_VNJJ01000013.1"/>
</dbReference>
<dbReference type="InterPro" id="IPR018356">
    <property type="entry name" value="Tscrpt_reg_HTH_DeoR_CS"/>
</dbReference>
<name>A0A559JBD1_9BACL</name>
<keyword evidence="6" id="KW-1185">Reference proteome</keyword>
<dbReference type="Pfam" id="PF13280">
    <property type="entry name" value="WYL"/>
    <property type="match status" value="1"/>
</dbReference>
<evidence type="ECO:0000313" key="5">
    <source>
        <dbReference type="EMBL" id="TVX97157.1"/>
    </source>
</evidence>
<dbReference type="InterPro" id="IPR036388">
    <property type="entry name" value="WH-like_DNA-bd_sf"/>
</dbReference>
<accession>A0A559JBD1</accession>
<dbReference type="AlphaFoldDB" id="A0A559JBD1"/>
<protein>
    <submittedName>
        <fullName evidence="5">WYL domain-containing protein</fullName>
    </submittedName>
</protein>
<keyword evidence="3" id="KW-0804">Transcription</keyword>
<dbReference type="PROSITE" id="PS00894">
    <property type="entry name" value="HTH_DEOR_1"/>
    <property type="match status" value="1"/>
</dbReference>
<evidence type="ECO:0000256" key="3">
    <source>
        <dbReference type="ARBA" id="ARBA00023163"/>
    </source>
</evidence>
<dbReference type="InterPro" id="IPR036390">
    <property type="entry name" value="WH_DNA-bd_sf"/>
</dbReference>
<evidence type="ECO:0000256" key="1">
    <source>
        <dbReference type="ARBA" id="ARBA00023015"/>
    </source>
</evidence>
<dbReference type="Proteomes" id="UP000316330">
    <property type="component" value="Unassembled WGS sequence"/>
</dbReference>
<sequence>MRADRLLLILSLLQVHGRLSSRELSRRLEVSSRTVHRDMEALCSAGIPVYAERGASGGWTLSEGYRHRIAAVTTEEISSLLLLQSSNVVKDLGWSTQVQNAFLKLLSALPVSARKGAEYARARLHVDGAGWHFSPERVPYLSVVQEAAWEQRKLLISYRSWESDEDTERVVHPLGLVAKMSVWYMVAAIEDAEEEIRTFRISRLKKVDRLNESFVRSETFDLAAFWEQSTARFKSNLPRYPAKVRIASNHWRRFSQERYVVVHHQSSLVEGERIEAEVEFHTLESACEILLKYGRHAEAVAPEQLRDAVSEECRAAASLYGSIGK</sequence>
<evidence type="ECO:0000313" key="6">
    <source>
        <dbReference type="Proteomes" id="UP000316330"/>
    </source>
</evidence>
<dbReference type="InterPro" id="IPR057727">
    <property type="entry name" value="WCX_dom"/>
</dbReference>
<evidence type="ECO:0000256" key="2">
    <source>
        <dbReference type="ARBA" id="ARBA00023125"/>
    </source>
</evidence>
<dbReference type="PANTHER" id="PTHR34580">
    <property type="match status" value="1"/>
</dbReference>
<keyword evidence="2" id="KW-0238">DNA-binding</keyword>
<dbReference type="PANTHER" id="PTHR34580:SF1">
    <property type="entry name" value="PROTEIN PAFC"/>
    <property type="match status" value="1"/>
</dbReference>
<evidence type="ECO:0000259" key="4">
    <source>
        <dbReference type="PROSITE" id="PS51000"/>
    </source>
</evidence>
<organism evidence="5 6">
    <name type="scientific">Cohnella terricola</name>
    <dbReference type="NCBI Taxonomy" id="1289167"/>
    <lineage>
        <taxon>Bacteria</taxon>
        <taxon>Bacillati</taxon>
        <taxon>Bacillota</taxon>
        <taxon>Bacilli</taxon>
        <taxon>Bacillales</taxon>
        <taxon>Paenibacillaceae</taxon>
        <taxon>Cohnella</taxon>
    </lineage>
</organism>
<dbReference type="GO" id="GO:0003700">
    <property type="term" value="F:DNA-binding transcription factor activity"/>
    <property type="evidence" value="ECO:0007669"/>
    <property type="project" value="InterPro"/>
</dbReference>
<dbReference type="PROSITE" id="PS52050">
    <property type="entry name" value="WYL"/>
    <property type="match status" value="1"/>
</dbReference>
<dbReference type="EMBL" id="VNJJ01000013">
    <property type="protein sequence ID" value="TVX97157.1"/>
    <property type="molecule type" value="Genomic_DNA"/>
</dbReference>
<dbReference type="PROSITE" id="PS51000">
    <property type="entry name" value="HTH_DEOR_2"/>
    <property type="match status" value="1"/>
</dbReference>
<proteinExistence type="predicted"/>
<dbReference type="GO" id="GO:0003677">
    <property type="term" value="F:DNA binding"/>
    <property type="evidence" value="ECO:0007669"/>
    <property type="project" value="UniProtKB-KW"/>
</dbReference>